<sequence>MHQQGEKYNIICLSNQLWDYPLWTNKKHVMTRLEKLGHNVLFVDPPINTGRLFIRQVLQGKWNLSRFITKKQRSGNVVVYSPLDFSPVHEKHAEFHAKSIQKVTQNFFNPDRETILWVYHVEIAGLESYLKYIEHDFLVYDCVDNYSGFPKYNTPEKKEAINKKEQNLAMRANVVFSTAPGLVEKLKKFNSNVYFTPNVGDYPKFFGIKEKIKVFPEDIKSVPHPIVGFYGAVDDYKFDKDLMKKIVTDYPKYSFVIIGPIALKDREGSLEELGLGGLPNLYFLGTKQFSEIHKYVAAFDATIIPYRLNDYTVGGCFPVKFHEGLAAGLPTIVTDLPAYAPFADVCYIAKSYNEFSQFVRKALEEDDAEKRAARQKVAKSNDWDGKVERMLRIIGDLIKK</sequence>
<dbReference type="Gene3D" id="3.40.50.2000">
    <property type="entry name" value="Glycogen Phosphorylase B"/>
    <property type="match status" value="1"/>
</dbReference>
<dbReference type="SUPFAM" id="SSF53756">
    <property type="entry name" value="UDP-Glycosyltransferase/glycogen phosphorylase"/>
    <property type="match status" value="1"/>
</dbReference>
<comment type="caution">
    <text evidence="1">The sequence shown here is derived from an EMBL/GenBank/DDBJ whole genome shotgun (WGS) entry which is preliminary data.</text>
</comment>
<accession>A0A0G0YRZ0</accession>
<organism evidence="1 2">
    <name type="scientific">candidate division WWE3 bacterium GW2011_GWF1_42_14</name>
    <dbReference type="NCBI Taxonomy" id="1619138"/>
    <lineage>
        <taxon>Bacteria</taxon>
        <taxon>Katanobacteria</taxon>
    </lineage>
</organism>
<proteinExistence type="predicted"/>
<dbReference type="AlphaFoldDB" id="A0A0G0YRZ0"/>
<dbReference type="EMBL" id="LCCU01000001">
    <property type="protein sequence ID" value="KKS39437.1"/>
    <property type="molecule type" value="Genomic_DNA"/>
</dbReference>
<evidence type="ECO:0000313" key="2">
    <source>
        <dbReference type="Proteomes" id="UP000033847"/>
    </source>
</evidence>
<evidence type="ECO:0000313" key="1">
    <source>
        <dbReference type="EMBL" id="KKS39437.1"/>
    </source>
</evidence>
<gene>
    <name evidence="1" type="ORF">UV00_C0001G0005</name>
</gene>
<reference evidence="1 2" key="1">
    <citation type="journal article" date="2015" name="Nature">
        <title>rRNA introns, odd ribosomes, and small enigmatic genomes across a large radiation of phyla.</title>
        <authorList>
            <person name="Brown C.T."/>
            <person name="Hug L.A."/>
            <person name="Thomas B.C."/>
            <person name="Sharon I."/>
            <person name="Castelle C.J."/>
            <person name="Singh A."/>
            <person name="Wilkins M.J."/>
            <person name="Williams K.H."/>
            <person name="Banfield J.F."/>
        </authorList>
    </citation>
    <scope>NUCLEOTIDE SEQUENCE [LARGE SCALE GENOMIC DNA]</scope>
</reference>
<name>A0A0G0YRZ0_UNCKA</name>
<protein>
    <submittedName>
        <fullName evidence="1">Glycosyl transferase group 1</fullName>
    </submittedName>
</protein>
<keyword evidence="1" id="KW-0808">Transferase</keyword>
<dbReference type="Pfam" id="PF13692">
    <property type="entry name" value="Glyco_trans_1_4"/>
    <property type="match status" value="1"/>
</dbReference>
<dbReference type="Proteomes" id="UP000033847">
    <property type="component" value="Unassembled WGS sequence"/>
</dbReference>
<dbReference type="GO" id="GO:0016740">
    <property type="term" value="F:transferase activity"/>
    <property type="evidence" value="ECO:0007669"/>
    <property type="project" value="UniProtKB-KW"/>
</dbReference>